<dbReference type="AlphaFoldDB" id="A0A3B5MZT0"/>
<reference evidence="5" key="2">
    <citation type="submission" date="2025-09" db="UniProtKB">
        <authorList>
            <consortium name="Ensembl"/>
        </authorList>
    </citation>
    <scope>IDENTIFICATION</scope>
</reference>
<dbReference type="SMART" id="SM00284">
    <property type="entry name" value="OLF"/>
    <property type="match status" value="1"/>
</dbReference>
<reference evidence="5" key="1">
    <citation type="submission" date="2025-08" db="UniProtKB">
        <authorList>
            <consortium name="Ensembl"/>
        </authorList>
    </citation>
    <scope>IDENTIFICATION</scope>
</reference>
<dbReference type="PROSITE" id="PS51132">
    <property type="entry name" value="OLF"/>
    <property type="match status" value="1"/>
</dbReference>
<comment type="caution">
    <text evidence="3">Lacks conserved residue(s) required for the propagation of feature annotation.</text>
</comment>
<evidence type="ECO:0000313" key="6">
    <source>
        <dbReference type="Proteomes" id="UP000261380"/>
    </source>
</evidence>
<dbReference type="Proteomes" id="UP000261380">
    <property type="component" value="Unplaced"/>
</dbReference>
<dbReference type="GO" id="GO:0005615">
    <property type="term" value="C:extracellular space"/>
    <property type="evidence" value="ECO:0007669"/>
    <property type="project" value="TreeGrafter"/>
</dbReference>
<protein>
    <submittedName>
        <fullName evidence="5">Si:ch211-194m7.3</fullName>
    </submittedName>
</protein>
<evidence type="ECO:0000256" key="1">
    <source>
        <dbReference type="ARBA" id="ARBA00004613"/>
    </source>
</evidence>
<dbReference type="GeneTree" id="ENSGT00940000165415"/>
<dbReference type="GO" id="GO:0007165">
    <property type="term" value="P:signal transduction"/>
    <property type="evidence" value="ECO:0007669"/>
    <property type="project" value="TreeGrafter"/>
</dbReference>
<feature type="domain" description="Olfactomedin-like" evidence="4">
    <location>
        <begin position="39"/>
        <end position="308"/>
    </location>
</feature>
<sequence>AFPHDKLQTAEGNATDCNTHITPQKLCFISLFLKIYLGTCQRGPLRSITGPGVNTQGEFSGNYAYGAWGRDPKPEMRKENWYWMVPLTSSQYANYIRFYPSLKDKIMYNSNIQIASSNPTTNTIQGPNNVLYGSALYYNCYNRDAVCRFNLTSKSIMLLNILTRTFDSNFCHLEDCYLYTDLDLATDESGVWVVYTTTEALGNLVLTKVEETEPPTLSKTWHTSVYKRSVTNTFLACGVLYATRYIDTNVEEVFYSFDTTTGMENFKVNIFINKVSPNIFSLNYNPVDQMLYAYSNAKMVSYKALFGYSDRYFS</sequence>
<dbReference type="Pfam" id="PF02191">
    <property type="entry name" value="OLF"/>
    <property type="match status" value="1"/>
</dbReference>
<dbReference type="PANTHER" id="PTHR23192:SF68">
    <property type="entry name" value="OLFACTOMEDIN-4-LIKE"/>
    <property type="match status" value="1"/>
</dbReference>
<dbReference type="InterPro" id="IPR003112">
    <property type="entry name" value="Olfac-like_dom"/>
</dbReference>
<organism evidence="5 6">
    <name type="scientific">Xiphophorus couchianus</name>
    <name type="common">Monterrey platyfish</name>
    <dbReference type="NCBI Taxonomy" id="32473"/>
    <lineage>
        <taxon>Eukaryota</taxon>
        <taxon>Metazoa</taxon>
        <taxon>Chordata</taxon>
        <taxon>Craniata</taxon>
        <taxon>Vertebrata</taxon>
        <taxon>Euteleostomi</taxon>
        <taxon>Actinopterygii</taxon>
        <taxon>Neopterygii</taxon>
        <taxon>Teleostei</taxon>
        <taxon>Neoteleostei</taxon>
        <taxon>Acanthomorphata</taxon>
        <taxon>Ovalentaria</taxon>
        <taxon>Atherinomorphae</taxon>
        <taxon>Cyprinodontiformes</taxon>
        <taxon>Poeciliidae</taxon>
        <taxon>Poeciliinae</taxon>
        <taxon>Xiphophorus</taxon>
    </lineage>
</organism>
<name>A0A3B5MZT0_9TELE</name>
<dbReference type="PANTHER" id="PTHR23192">
    <property type="entry name" value="OLFACTOMEDIN-RELATED"/>
    <property type="match status" value="1"/>
</dbReference>
<evidence type="ECO:0000256" key="2">
    <source>
        <dbReference type="ARBA" id="ARBA00022525"/>
    </source>
</evidence>
<keyword evidence="6" id="KW-1185">Reference proteome</keyword>
<keyword evidence="2" id="KW-0964">Secreted</keyword>
<dbReference type="InterPro" id="IPR050605">
    <property type="entry name" value="Olfactomedin-like_domain"/>
</dbReference>
<evidence type="ECO:0000259" key="4">
    <source>
        <dbReference type="PROSITE" id="PS51132"/>
    </source>
</evidence>
<evidence type="ECO:0000256" key="3">
    <source>
        <dbReference type="PROSITE-ProRule" id="PRU00446"/>
    </source>
</evidence>
<evidence type="ECO:0000313" key="5">
    <source>
        <dbReference type="Ensembl" id="ENSXCOP00000027777.1"/>
    </source>
</evidence>
<dbReference type="Ensembl" id="ENSXCOT00000028112.1">
    <property type="protein sequence ID" value="ENSXCOP00000027777.1"/>
    <property type="gene ID" value="ENSXCOG00000020712.1"/>
</dbReference>
<comment type="subcellular location">
    <subcellularLocation>
        <location evidence="1">Secreted</location>
    </subcellularLocation>
</comment>
<accession>A0A3B5MZT0</accession>
<proteinExistence type="predicted"/>